<keyword evidence="9" id="KW-1185">Reference proteome</keyword>
<dbReference type="Pfam" id="PF00067">
    <property type="entry name" value="p450"/>
    <property type="match status" value="1"/>
</dbReference>
<keyword evidence="6" id="KW-0503">Monooxygenase</keyword>
<dbReference type="Gene3D" id="1.10.630.10">
    <property type="entry name" value="Cytochrome P450"/>
    <property type="match status" value="1"/>
</dbReference>
<dbReference type="PANTHER" id="PTHR24305">
    <property type="entry name" value="CYTOCHROME P450"/>
    <property type="match status" value="1"/>
</dbReference>
<feature type="region of interest" description="Disordered" evidence="7">
    <location>
        <begin position="1"/>
        <end position="26"/>
    </location>
</feature>
<organism evidence="8 9">
    <name type="scientific">Rhizoclosmatium globosum</name>
    <dbReference type="NCBI Taxonomy" id="329046"/>
    <lineage>
        <taxon>Eukaryota</taxon>
        <taxon>Fungi</taxon>
        <taxon>Fungi incertae sedis</taxon>
        <taxon>Chytridiomycota</taxon>
        <taxon>Chytridiomycota incertae sedis</taxon>
        <taxon>Chytridiomycetes</taxon>
        <taxon>Chytridiales</taxon>
        <taxon>Chytriomycetaceae</taxon>
        <taxon>Rhizoclosmatium</taxon>
    </lineage>
</organism>
<feature type="compositionally biased region" description="Low complexity" evidence="7">
    <location>
        <begin position="10"/>
        <end position="26"/>
    </location>
</feature>
<keyword evidence="3 5" id="KW-0479">Metal-binding</keyword>
<name>A0A1Y2BVY7_9FUNG</name>
<keyword evidence="4 5" id="KW-0408">Iron</keyword>
<keyword evidence="5 6" id="KW-0349">Heme</keyword>
<evidence type="ECO:0000313" key="8">
    <source>
        <dbReference type="EMBL" id="ORY38807.1"/>
    </source>
</evidence>
<dbReference type="OrthoDB" id="1470350at2759"/>
<dbReference type="PROSITE" id="PS00086">
    <property type="entry name" value="CYTOCHROME_P450"/>
    <property type="match status" value="1"/>
</dbReference>
<dbReference type="GO" id="GO:0005506">
    <property type="term" value="F:iron ion binding"/>
    <property type="evidence" value="ECO:0007669"/>
    <property type="project" value="InterPro"/>
</dbReference>
<evidence type="ECO:0000256" key="2">
    <source>
        <dbReference type="ARBA" id="ARBA00010617"/>
    </source>
</evidence>
<keyword evidence="6" id="KW-0560">Oxidoreductase</keyword>
<sequence length="503" mass="57864">MTAEPTVIVPARAPAPASTTPAKSGTPPHLTNWPLIHNMPDFLTPLLTDTFYLYYRNLNRTLGPIMTHFIFDRVENYVSDPTEMKRILTSKEFRRNDFFLKVTPDVFGYALFAMETGPVWQKHRKAIVSGMGPQFVRKAYGVTVDLVQDLTRMFDAHIVNSEDGSFVMNIREYLSLLTLDVLTRVAFSHDMNCLQGFDDLKSGKDSVDKRSVQLRTYVDEIGRIGIYRTFVPKFLWGFFKISETDVVPITTYFDAMINEFLAPRRQKAEEGEEEESESDLLTPLLKKTEDGEMLFSDKEIRDECMALMFAGHDTTSNTITNVFLQLCQHPDALKTLHQEIDANYPPDSTEFPRLDELSKFEYLDYVFKETQRTKNILMGLDRVVASENMEMLGYKFKKNDYFSANLQTVFLDPQYWGPDAEEFKPERWINKEVVDGTFMPFGAGQHMCPGMKMAIMEAKVVLIQLLRTFDFELIPGQKLELVDGIVCHLPNGLELKVTKRREE</sequence>
<comment type="cofactor">
    <cofactor evidence="1 5">
        <name>heme</name>
        <dbReference type="ChEBI" id="CHEBI:30413"/>
    </cofactor>
</comment>
<dbReference type="GO" id="GO:0016705">
    <property type="term" value="F:oxidoreductase activity, acting on paired donors, with incorporation or reduction of molecular oxygen"/>
    <property type="evidence" value="ECO:0007669"/>
    <property type="project" value="InterPro"/>
</dbReference>
<dbReference type="InterPro" id="IPR002401">
    <property type="entry name" value="Cyt_P450_E_grp-I"/>
</dbReference>
<reference evidence="8 9" key="1">
    <citation type="submission" date="2016-07" db="EMBL/GenBank/DDBJ databases">
        <title>Pervasive Adenine N6-methylation of Active Genes in Fungi.</title>
        <authorList>
            <consortium name="DOE Joint Genome Institute"/>
            <person name="Mondo S.J."/>
            <person name="Dannebaum R.O."/>
            <person name="Kuo R.C."/>
            <person name="Labutti K."/>
            <person name="Haridas S."/>
            <person name="Kuo A."/>
            <person name="Salamov A."/>
            <person name="Ahrendt S.R."/>
            <person name="Lipzen A."/>
            <person name="Sullivan W."/>
            <person name="Andreopoulos W.B."/>
            <person name="Clum A."/>
            <person name="Lindquist E."/>
            <person name="Daum C."/>
            <person name="Ramamoorthy G.K."/>
            <person name="Gryganskyi A."/>
            <person name="Culley D."/>
            <person name="Magnuson J.K."/>
            <person name="James T.Y."/>
            <person name="O'Malley M.A."/>
            <person name="Stajich J.E."/>
            <person name="Spatafora J.W."/>
            <person name="Visel A."/>
            <person name="Grigoriev I.V."/>
        </authorList>
    </citation>
    <scope>NUCLEOTIDE SEQUENCE [LARGE SCALE GENOMIC DNA]</scope>
    <source>
        <strain evidence="8 9">JEL800</strain>
    </source>
</reference>
<evidence type="ECO:0000256" key="5">
    <source>
        <dbReference type="PIRSR" id="PIRSR602401-1"/>
    </source>
</evidence>
<comment type="caution">
    <text evidence="8">The sequence shown here is derived from an EMBL/GenBank/DDBJ whole genome shotgun (WGS) entry which is preliminary data.</text>
</comment>
<evidence type="ECO:0000313" key="9">
    <source>
        <dbReference type="Proteomes" id="UP000193642"/>
    </source>
</evidence>
<dbReference type="InterPro" id="IPR050121">
    <property type="entry name" value="Cytochrome_P450_monoxygenase"/>
</dbReference>
<evidence type="ECO:0000256" key="3">
    <source>
        <dbReference type="ARBA" id="ARBA00022723"/>
    </source>
</evidence>
<dbReference type="GO" id="GO:0020037">
    <property type="term" value="F:heme binding"/>
    <property type="evidence" value="ECO:0007669"/>
    <property type="project" value="InterPro"/>
</dbReference>
<dbReference type="InterPro" id="IPR017972">
    <property type="entry name" value="Cyt_P450_CS"/>
</dbReference>
<feature type="binding site" description="axial binding residue" evidence="5">
    <location>
        <position position="448"/>
    </location>
    <ligand>
        <name>heme</name>
        <dbReference type="ChEBI" id="CHEBI:30413"/>
    </ligand>
    <ligandPart>
        <name>Fe</name>
        <dbReference type="ChEBI" id="CHEBI:18248"/>
    </ligandPart>
</feature>
<dbReference type="GO" id="GO:0004497">
    <property type="term" value="F:monooxygenase activity"/>
    <property type="evidence" value="ECO:0007669"/>
    <property type="project" value="UniProtKB-KW"/>
</dbReference>
<evidence type="ECO:0000256" key="4">
    <source>
        <dbReference type="ARBA" id="ARBA00023004"/>
    </source>
</evidence>
<dbReference type="AlphaFoldDB" id="A0A1Y2BVY7"/>
<dbReference type="Proteomes" id="UP000193642">
    <property type="component" value="Unassembled WGS sequence"/>
</dbReference>
<dbReference type="SUPFAM" id="SSF48264">
    <property type="entry name" value="Cytochrome P450"/>
    <property type="match status" value="1"/>
</dbReference>
<dbReference type="PANTHER" id="PTHR24305:SF166">
    <property type="entry name" value="CYTOCHROME P450 12A4, MITOCHONDRIAL-RELATED"/>
    <property type="match status" value="1"/>
</dbReference>
<dbReference type="InterPro" id="IPR001128">
    <property type="entry name" value="Cyt_P450"/>
</dbReference>
<dbReference type="CDD" id="cd00302">
    <property type="entry name" value="cytochrome_P450"/>
    <property type="match status" value="1"/>
</dbReference>
<dbReference type="InterPro" id="IPR036396">
    <property type="entry name" value="Cyt_P450_sf"/>
</dbReference>
<proteinExistence type="inferred from homology"/>
<gene>
    <name evidence="8" type="ORF">BCR33DRAFT_720481</name>
</gene>
<dbReference type="EMBL" id="MCGO01000042">
    <property type="protein sequence ID" value="ORY38807.1"/>
    <property type="molecule type" value="Genomic_DNA"/>
</dbReference>
<accession>A0A1Y2BVY7</accession>
<evidence type="ECO:0000256" key="6">
    <source>
        <dbReference type="RuleBase" id="RU000461"/>
    </source>
</evidence>
<evidence type="ECO:0000256" key="7">
    <source>
        <dbReference type="SAM" id="MobiDB-lite"/>
    </source>
</evidence>
<evidence type="ECO:0000256" key="1">
    <source>
        <dbReference type="ARBA" id="ARBA00001971"/>
    </source>
</evidence>
<dbReference type="PRINTS" id="PR00385">
    <property type="entry name" value="P450"/>
</dbReference>
<dbReference type="STRING" id="329046.A0A1Y2BVY7"/>
<comment type="similarity">
    <text evidence="2 6">Belongs to the cytochrome P450 family.</text>
</comment>
<protein>
    <submittedName>
        <fullName evidence="8">Cytochrome P450</fullName>
    </submittedName>
</protein>
<dbReference type="PRINTS" id="PR00463">
    <property type="entry name" value="EP450I"/>
</dbReference>